<proteinExistence type="predicted"/>
<dbReference type="AlphaFoldDB" id="A0A1V0N5N6"/>
<dbReference type="EMBL" id="CP015363">
    <property type="protein sequence ID" value="ARD85414.1"/>
    <property type="molecule type" value="Genomic_DNA"/>
</dbReference>
<sequence>MDTFSDFMNYLDRNSDSMKKDLKLDKTSSIYKFYRDLFNSNYIKFKPSDPGKIDAAATDSSEFLRMLYNGKNIVIVRAFTLYNNEVTSDFHADLVAVDPVDQRNFTILLMEHSEHKSMLKFLDEHSPEYLFVDGSLKGRLSHRIETLPIEKYENFMYEYMKTLKELIRKSYEKGTTLIFMAKSSYTECFKKYLLETARNDPETMKIKEKESGIYRNDHYLIKSFAEESGYTTPVMYRKNLEGTDINYVSFDILPDPVDLPIKVQVLSKGFIKEDLDRKPYNLDEKIINILFYGYTGYKVYNLWLVDVDKKVKFRSVEMEKIYMRALERKLGIPFYETRGERRARIRA</sequence>
<dbReference type="SMART" id="SM00933">
    <property type="entry name" value="NurA"/>
    <property type="match status" value="1"/>
</dbReference>
<dbReference type="OrthoDB" id="88693at2157"/>
<name>A0A1V0N5N6_9ARCH</name>
<keyword evidence="3" id="KW-1185">Reference proteome</keyword>
<dbReference type="Proteomes" id="UP000192050">
    <property type="component" value="Chromosome"/>
</dbReference>
<feature type="domain" description="NurA" evidence="1">
    <location>
        <begin position="53"/>
        <end position="313"/>
    </location>
</feature>
<evidence type="ECO:0000313" key="2">
    <source>
        <dbReference type="EMBL" id="ARD85414.1"/>
    </source>
</evidence>
<evidence type="ECO:0000313" key="3">
    <source>
        <dbReference type="Proteomes" id="UP000192050"/>
    </source>
</evidence>
<organism evidence="2 3">
    <name type="scientific">Ferroplasma acidiphilum</name>
    <dbReference type="NCBI Taxonomy" id="74969"/>
    <lineage>
        <taxon>Archaea</taxon>
        <taxon>Methanobacteriati</taxon>
        <taxon>Thermoplasmatota</taxon>
        <taxon>Thermoplasmata</taxon>
        <taxon>Thermoplasmatales</taxon>
        <taxon>Ferroplasmaceae</taxon>
        <taxon>Ferroplasma</taxon>
    </lineage>
</organism>
<dbReference type="RefSeq" id="WP_196795594.1">
    <property type="nucleotide sequence ID" value="NZ_CP015363.1"/>
</dbReference>
<dbReference type="Pfam" id="PF09376">
    <property type="entry name" value="NurA"/>
    <property type="match status" value="1"/>
</dbReference>
<evidence type="ECO:0000259" key="1">
    <source>
        <dbReference type="SMART" id="SM00933"/>
    </source>
</evidence>
<dbReference type="GeneID" id="31677057"/>
<protein>
    <recommendedName>
        <fullName evidence="1">NurA domain-containing protein</fullName>
    </recommendedName>
</protein>
<dbReference type="InterPro" id="IPR018977">
    <property type="entry name" value="NurA_domain"/>
</dbReference>
<accession>A0A1V0N5N6</accession>
<dbReference type="STRING" id="74969.FAD_1566"/>
<reference evidence="2 3" key="1">
    <citation type="submission" date="2011-10" db="EMBL/GenBank/DDBJ databases">
        <title>Metabolic and evolutionary patterns in the extreme acidophile Ferroplasma acidiphilum.</title>
        <authorList>
            <person name="Golyshina O.V."/>
            <person name="Kozyavkin S.A."/>
            <person name="Tatusov R.L."/>
            <person name="Slesarev A.I."/>
            <person name="Golyshin P.N."/>
        </authorList>
    </citation>
    <scope>NUCLEOTIDE SEQUENCE [LARGE SCALE GENOMIC DNA]</scope>
    <source>
        <strain evidence="3">Y</strain>
    </source>
</reference>
<dbReference type="KEGG" id="fai:FAD_1566"/>
<gene>
    <name evidence="2" type="ORF">FAD_1566</name>
</gene>